<evidence type="ECO:0000313" key="1">
    <source>
        <dbReference type="EMBL" id="ATZ81042.1"/>
    </source>
</evidence>
<organism evidence="1">
    <name type="scientific">Bodo saltans virus</name>
    <dbReference type="NCBI Taxonomy" id="2024608"/>
    <lineage>
        <taxon>Viruses</taxon>
        <taxon>Varidnaviria</taxon>
        <taxon>Bamfordvirae</taxon>
        <taxon>Nucleocytoviricota</taxon>
        <taxon>Megaviricetes</taxon>
        <taxon>Imitervirales</taxon>
        <taxon>Mimiviridae</taxon>
        <taxon>Klosneuvirinae</taxon>
        <taxon>Theiavirus</taxon>
        <taxon>Theiavirus salishense</taxon>
    </lineage>
</organism>
<keyword evidence="2" id="KW-1185">Reference proteome</keyword>
<proteinExistence type="predicted"/>
<dbReference type="EMBL" id="MF782455">
    <property type="protein sequence ID" value="ATZ81042.1"/>
    <property type="molecule type" value="Genomic_DNA"/>
</dbReference>
<evidence type="ECO:0000313" key="2">
    <source>
        <dbReference type="Proteomes" id="UP000240325"/>
    </source>
</evidence>
<protein>
    <submittedName>
        <fullName evidence="1">Uncharacterized protein</fullName>
    </submittedName>
</protein>
<reference evidence="1" key="1">
    <citation type="journal article" date="2017" name="Elife">
        <title>The kinetoplastid-infecting Bodo saltans virus (BsV), a window into the most abundant giant viruses in the sea.</title>
        <authorList>
            <person name="Deeg C.M."/>
            <person name="Chow C.-E.T."/>
            <person name="Suttle C.A."/>
        </authorList>
    </citation>
    <scope>NUCLEOTIDE SEQUENCE</scope>
    <source>
        <strain evidence="1">NG1</strain>
    </source>
</reference>
<dbReference type="Proteomes" id="UP000240325">
    <property type="component" value="Segment"/>
</dbReference>
<gene>
    <name evidence="1" type="ORF">BMW23_0997</name>
</gene>
<name>A0A2H4UVT4_9VIRU</name>
<sequence length="49" mass="5959">MDLSKNITYSCKYDTRRLVETSDMDEMRRFCEYYKLECNPEPFSIYAVC</sequence>
<accession>A0A2H4UVT4</accession>